<reference evidence="3" key="1">
    <citation type="submission" date="2023-03" db="EMBL/GenBank/DDBJ databases">
        <title>Chromosome-scale reference genome and RAD-based genetic map of yellow starthistle (Centaurea solstitialis) reveal putative structural variation and QTLs associated with invader traits.</title>
        <authorList>
            <person name="Reatini B."/>
            <person name="Cang F.A."/>
            <person name="Jiang Q."/>
            <person name="Mckibben M.T.W."/>
            <person name="Barker M.S."/>
            <person name="Rieseberg L.H."/>
            <person name="Dlugosch K.M."/>
        </authorList>
    </citation>
    <scope>NUCLEOTIDE SEQUENCE</scope>
    <source>
        <strain evidence="3">CAN-66</strain>
        <tissue evidence="3">Leaf</tissue>
    </source>
</reference>
<evidence type="ECO:0000313" key="3">
    <source>
        <dbReference type="EMBL" id="KAJ9559869.1"/>
    </source>
</evidence>
<dbReference type="PANTHER" id="PTHR48007">
    <property type="entry name" value="LEUCINE-RICH REPEAT RECEPTOR-LIKE PROTEIN KINASE PXC1"/>
    <property type="match status" value="1"/>
</dbReference>
<evidence type="ECO:0000313" key="4">
    <source>
        <dbReference type="Proteomes" id="UP001172457"/>
    </source>
</evidence>
<protein>
    <recommendedName>
        <fullName evidence="2">Protein kinase domain-containing protein</fullName>
    </recommendedName>
</protein>
<sequence length="380" mass="42219">MRLPRTVFWRKFDQRSVIAEVQKYRYRSTAEMSGVTKLYEAEAERVGLILGFSAGLLLVIASVLCVIMSIKASERRRRKSVVNKREMMEMAEAVDAAAEVMRMEDANELEKKVRKLHQGIALKKSGSLVFYTGESRPYTVEQLMRASAELLGSGSVGTTYKALLDNGVIVCVKRLDASRLAGTTNEEFERHMEVVGKVRHPNVVAIGAYFQAKEEKLIVCDYQPNGSLFSLIHGSKSTAKPLHWTSCLKIAEDVAQGLAPPLRLLSLRPLPPQRVGNTNEQRTDRRIGRLLIRGLIVRAADGEGFVDHPELSPDDVVKWVRSSRDGGGGMAEKPLEMITEVGIACCVRSPEMRPTMWQVITMLQEIKEAAIMEDCGIGSS</sequence>
<dbReference type="PANTHER" id="PTHR48007:SF37">
    <property type="entry name" value="LEUCINE-RICH REPEAT PROTEIN KINASE FAMILY PROTEIN"/>
    <property type="match status" value="1"/>
</dbReference>
<name>A0AA38TH02_9ASTR</name>
<organism evidence="3 4">
    <name type="scientific">Centaurea solstitialis</name>
    <name type="common">yellow star-thistle</name>
    <dbReference type="NCBI Taxonomy" id="347529"/>
    <lineage>
        <taxon>Eukaryota</taxon>
        <taxon>Viridiplantae</taxon>
        <taxon>Streptophyta</taxon>
        <taxon>Embryophyta</taxon>
        <taxon>Tracheophyta</taxon>
        <taxon>Spermatophyta</taxon>
        <taxon>Magnoliopsida</taxon>
        <taxon>eudicotyledons</taxon>
        <taxon>Gunneridae</taxon>
        <taxon>Pentapetalae</taxon>
        <taxon>asterids</taxon>
        <taxon>campanulids</taxon>
        <taxon>Asterales</taxon>
        <taxon>Asteraceae</taxon>
        <taxon>Carduoideae</taxon>
        <taxon>Cardueae</taxon>
        <taxon>Centaureinae</taxon>
        <taxon>Centaurea</taxon>
    </lineage>
</organism>
<dbReference type="AlphaFoldDB" id="A0AA38TH02"/>
<proteinExistence type="predicted"/>
<dbReference type="InterPro" id="IPR000719">
    <property type="entry name" value="Prot_kinase_dom"/>
</dbReference>
<gene>
    <name evidence="3" type="ORF">OSB04_005029</name>
</gene>
<dbReference type="GO" id="GO:0004672">
    <property type="term" value="F:protein kinase activity"/>
    <property type="evidence" value="ECO:0007669"/>
    <property type="project" value="InterPro"/>
</dbReference>
<feature type="domain" description="Protein kinase" evidence="2">
    <location>
        <begin position="145"/>
        <end position="380"/>
    </location>
</feature>
<keyword evidence="1" id="KW-0472">Membrane</keyword>
<evidence type="ECO:0000259" key="2">
    <source>
        <dbReference type="PROSITE" id="PS50011"/>
    </source>
</evidence>
<keyword evidence="1" id="KW-1133">Transmembrane helix</keyword>
<dbReference type="Gene3D" id="1.10.510.10">
    <property type="entry name" value="Transferase(Phosphotransferase) domain 1"/>
    <property type="match status" value="1"/>
</dbReference>
<comment type="caution">
    <text evidence="3">The sequence shown here is derived from an EMBL/GenBank/DDBJ whole genome shotgun (WGS) entry which is preliminary data.</text>
</comment>
<dbReference type="Proteomes" id="UP001172457">
    <property type="component" value="Chromosome 2"/>
</dbReference>
<dbReference type="InterPro" id="IPR046959">
    <property type="entry name" value="PRK1-6/SRF4-like"/>
</dbReference>
<evidence type="ECO:0000256" key="1">
    <source>
        <dbReference type="SAM" id="Phobius"/>
    </source>
</evidence>
<dbReference type="Pfam" id="PF00069">
    <property type="entry name" value="Pkinase"/>
    <property type="match status" value="1"/>
</dbReference>
<dbReference type="SUPFAM" id="SSF56112">
    <property type="entry name" value="Protein kinase-like (PK-like)"/>
    <property type="match status" value="1"/>
</dbReference>
<dbReference type="GO" id="GO:0005524">
    <property type="term" value="F:ATP binding"/>
    <property type="evidence" value="ECO:0007669"/>
    <property type="project" value="InterPro"/>
</dbReference>
<accession>A0AA38TH02</accession>
<dbReference type="EMBL" id="JARYMX010000002">
    <property type="protein sequence ID" value="KAJ9559869.1"/>
    <property type="molecule type" value="Genomic_DNA"/>
</dbReference>
<dbReference type="PROSITE" id="PS50011">
    <property type="entry name" value="PROTEIN_KINASE_DOM"/>
    <property type="match status" value="1"/>
</dbReference>
<dbReference type="InterPro" id="IPR011009">
    <property type="entry name" value="Kinase-like_dom_sf"/>
</dbReference>
<keyword evidence="4" id="KW-1185">Reference proteome</keyword>
<keyword evidence="1" id="KW-0812">Transmembrane</keyword>
<feature type="transmembrane region" description="Helical" evidence="1">
    <location>
        <begin position="46"/>
        <end position="70"/>
    </location>
</feature>